<protein>
    <submittedName>
        <fullName evidence="3">LamG-like jellyroll fold domain-containing protein</fullName>
    </submittedName>
</protein>
<keyword evidence="1" id="KW-0732">Signal</keyword>
<dbReference type="InterPro" id="IPR013424">
    <property type="entry name" value="Ice-binding_C"/>
</dbReference>
<proteinExistence type="predicted"/>
<organism evidence="3 4">
    <name type="scientific">Roseateles agri</name>
    <dbReference type="NCBI Taxonomy" id="3098619"/>
    <lineage>
        <taxon>Bacteria</taxon>
        <taxon>Pseudomonadati</taxon>
        <taxon>Pseudomonadota</taxon>
        <taxon>Betaproteobacteria</taxon>
        <taxon>Burkholderiales</taxon>
        <taxon>Sphaerotilaceae</taxon>
        <taxon>Roseateles</taxon>
    </lineage>
</organism>
<evidence type="ECO:0000259" key="2">
    <source>
        <dbReference type="Pfam" id="PF07589"/>
    </source>
</evidence>
<dbReference type="Pfam" id="PF07589">
    <property type="entry name" value="PEP-CTERM"/>
    <property type="match status" value="1"/>
</dbReference>
<feature type="signal peptide" evidence="1">
    <location>
        <begin position="1"/>
        <end position="22"/>
    </location>
</feature>
<dbReference type="EMBL" id="JAXCLA010000010">
    <property type="protein sequence ID" value="MDY0748261.1"/>
    <property type="molecule type" value="Genomic_DNA"/>
</dbReference>
<name>A0ABU5DRC5_9BURK</name>
<dbReference type="SUPFAM" id="SSF49899">
    <property type="entry name" value="Concanavalin A-like lectins/glucanases"/>
    <property type="match status" value="1"/>
</dbReference>
<evidence type="ECO:0000256" key="1">
    <source>
        <dbReference type="SAM" id="SignalP"/>
    </source>
</evidence>
<gene>
    <name evidence="3" type="ORF">SNE35_27435</name>
</gene>
<dbReference type="Pfam" id="PF13385">
    <property type="entry name" value="Laminin_G_3"/>
    <property type="match status" value="1"/>
</dbReference>
<evidence type="ECO:0000313" key="3">
    <source>
        <dbReference type="EMBL" id="MDY0748261.1"/>
    </source>
</evidence>
<dbReference type="Proteomes" id="UP001285263">
    <property type="component" value="Unassembled WGS sequence"/>
</dbReference>
<dbReference type="NCBIfam" id="TIGR02595">
    <property type="entry name" value="PEP_CTERM"/>
    <property type="match status" value="1"/>
</dbReference>
<evidence type="ECO:0000313" key="4">
    <source>
        <dbReference type="Proteomes" id="UP001285263"/>
    </source>
</evidence>
<reference evidence="3 4" key="1">
    <citation type="submission" date="2023-11" db="EMBL/GenBank/DDBJ databases">
        <title>Paucibacter sp. nov., isolated from fresh soil in Korea.</title>
        <authorList>
            <person name="Le N.T.T."/>
        </authorList>
    </citation>
    <scope>NUCLEOTIDE SEQUENCE [LARGE SCALE GENOMIC DNA]</scope>
    <source>
        <strain evidence="3 4">R3-3</strain>
    </source>
</reference>
<feature type="domain" description="Ice-binding protein C-terminal" evidence="2">
    <location>
        <begin position="228"/>
        <end position="252"/>
    </location>
</feature>
<keyword evidence="4" id="KW-1185">Reference proteome</keyword>
<dbReference type="Gene3D" id="2.60.120.200">
    <property type="match status" value="1"/>
</dbReference>
<feature type="chain" id="PRO_5047141036" evidence="1">
    <location>
        <begin position="23"/>
        <end position="256"/>
    </location>
</feature>
<dbReference type="RefSeq" id="WP_320426233.1">
    <property type="nucleotide sequence ID" value="NZ_JAXCLA010000010.1"/>
</dbReference>
<accession>A0ABU5DRC5</accession>
<sequence>MKLSSVSAPALVLLVAATAAHAADPVPVAQYNFNGTLASSVAGAPALTVTDPLGLSGFGTDSVMGNTQTVWNFQGSRTPVTDQAGLTLNTAGLITSSDVYSVEMVFKFTESANAWRRVIDVQNRQSDNGFYVDPSNNLDVFPVAGGAAFTNDVYHDVFLVNNAGVVTFYLDGSAQATVTTNVMNLDASQTMNFFLDNVVAGGQGEYSSGSISMIRVYDQALDTVPPPAVPEPATLAMLLAGLGVVGAAGARRQSRR</sequence>
<dbReference type="InterPro" id="IPR013320">
    <property type="entry name" value="ConA-like_dom_sf"/>
</dbReference>
<comment type="caution">
    <text evidence="3">The sequence shown here is derived from an EMBL/GenBank/DDBJ whole genome shotgun (WGS) entry which is preliminary data.</text>
</comment>